<evidence type="ECO:0000313" key="3">
    <source>
        <dbReference type="Proteomes" id="UP000823749"/>
    </source>
</evidence>
<dbReference type="AlphaFoldDB" id="A0AAV6J8W9"/>
<evidence type="ECO:0000259" key="1">
    <source>
        <dbReference type="Pfam" id="PF11443"/>
    </source>
</evidence>
<accession>A0AAV6J8W9</accession>
<comment type="caution">
    <text evidence="2">The sequence shown here is derived from an EMBL/GenBank/DDBJ whole genome shotgun (WGS) entry which is preliminary data.</text>
</comment>
<dbReference type="InterPro" id="IPR058580">
    <property type="entry name" value="DUF2828"/>
</dbReference>
<protein>
    <recommendedName>
        <fullName evidence="1">DUF2828 domain-containing protein</fullName>
    </recommendedName>
</protein>
<feature type="domain" description="DUF2828" evidence="1">
    <location>
        <begin position="68"/>
        <end position="341"/>
    </location>
</feature>
<keyword evidence="3" id="KW-1185">Reference proteome</keyword>
<evidence type="ECO:0000313" key="2">
    <source>
        <dbReference type="EMBL" id="KAG5536740.1"/>
    </source>
</evidence>
<dbReference type="PANTHER" id="PTHR31373">
    <property type="entry name" value="OS06G0652100 PROTEIN"/>
    <property type="match status" value="1"/>
</dbReference>
<name>A0AAV6J8W9_9ERIC</name>
<organism evidence="2 3">
    <name type="scientific">Rhododendron griersonianum</name>
    <dbReference type="NCBI Taxonomy" id="479676"/>
    <lineage>
        <taxon>Eukaryota</taxon>
        <taxon>Viridiplantae</taxon>
        <taxon>Streptophyta</taxon>
        <taxon>Embryophyta</taxon>
        <taxon>Tracheophyta</taxon>
        <taxon>Spermatophyta</taxon>
        <taxon>Magnoliopsida</taxon>
        <taxon>eudicotyledons</taxon>
        <taxon>Gunneridae</taxon>
        <taxon>Pentapetalae</taxon>
        <taxon>asterids</taxon>
        <taxon>Ericales</taxon>
        <taxon>Ericaceae</taxon>
        <taxon>Ericoideae</taxon>
        <taxon>Rhodoreae</taxon>
        <taxon>Rhododendron</taxon>
    </lineage>
</organism>
<dbReference type="PANTHER" id="PTHR31373:SF17">
    <property type="entry name" value="OS06G0652100 PROTEIN"/>
    <property type="match status" value="1"/>
</dbReference>
<dbReference type="Pfam" id="PF11443">
    <property type="entry name" value="DUF2828"/>
    <property type="match status" value="1"/>
</dbReference>
<proteinExistence type="predicted"/>
<gene>
    <name evidence="2" type="ORF">RHGRI_024238</name>
</gene>
<dbReference type="PROSITE" id="PS51257">
    <property type="entry name" value="PROKAR_LIPOPROTEIN"/>
    <property type="match status" value="1"/>
</dbReference>
<reference evidence="2" key="1">
    <citation type="submission" date="2020-08" db="EMBL/GenBank/DDBJ databases">
        <title>Plant Genome Project.</title>
        <authorList>
            <person name="Zhang R.-G."/>
        </authorList>
    </citation>
    <scope>NUCLEOTIDE SEQUENCE</scope>
    <source>
        <strain evidence="2">WSP0</strain>
        <tissue evidence="2">Leaf</tissue>
    </source>
</reference>
<dbReference type="EMBL" id="JACTNZ010000008">
    <property type="protein sequence ID" value="KAG5536740.1"/>
    <property type="molecule type" value="Genomic_DNA"/>
</dbReference>
<sequence>MRRCRPPSSTRSGGRGGNLVGSFLQSCHFLLHGSEGCVVVLQSFLQLLNIGWRDVGDRGGSQTEGKPFHLEHYLEMAWNHNPLATLKIICFWRGARETGKPIRESFYRIALRIHRNHPKTLANNLEAFARYGYLKDLLEILHRFIHGWENSSAAVNYNTSGQTVEKNLIKTVRKDDAINMKRRRKRTILMAKEAVEKYKNDPNYQFLHNLVTDIFAKLLKSDMELLKCEGISKISLAAKWCPSLGSSYDRSTLICESISRRMFPLDSDPKYKEMEEAHYAYRVRDRLRKQVLDPLREALNLPESFKRSKIERSVIQDTVFYGQVGYVALLKYKKLWLKKDGHPPISHAWDKLVEGRVFQFPHNLMDIIASLGLLVSDMAEEPRRKYILVFNSEPELVKFDLSELLDSDAFGYDDLAWGGGSWKKDYEVMRNKYEEKGYTARVSVLENLWFAGLSHAEHEEGGYHSERSFKDTDEILLGGRWKNETGGCNEMGHIWREIQASCCARLISYLFVYNISGR</sequence>
<dbReference type="Proteomes" id="UP000823749">
    <property type="component" value="Chromosome 8"/>
</dbReference>
<dbReference type="InterPro" id="IPR011205">
    <property type="entry name" value="UCP015417_vWA"/>
</dbReference>